<dbReference type="NCBIfam" id="TIGR02964">
    <property type="entry name" value="xanthine_xdhC"/>
    <property type="match status" value="1"/>
</dbReference>
<gene>
    <name evidence="3" type="ORF">SAMN02745911_1742</name>
</gene>
<comment type="caution">
    <text evidence="3">The sequence shown here is derived from an EMBL/GenBank/DDBJ whole genome shotgun (WGS) entry which is preliminary data.</text>
</comment>
<organism evidence="3 4">
    <name type="scientific">Aureimonas altamirensis DSM 21988</name>
    <dbReference type="NCBI Taxonomy" id="1121026"/>
    <lineage>
        <taxon>Bacteria</taxon>
        <taxon>Pseudomonadati</taxon>
        <taxon>Pseudomonadota</taxon>
        <taxon>Alphaproteobacteria</taxon>
        <taxon>Hyphomicrobiales</taxon>
        <taxon>Aurantimonadaceae</taxon>
        <taxon>Aureimonas</taxon>
    </lineage>
</organism>
<evidence type="ECO:0000259" key="1">
    <source>
        <dbReference type="Pfam" id="PF02625"/>
    </source>
</evidence>
<dbReference type="Pfam" id="PF02625">
    <property type="entry name" value="XdhC_CoxI"/>
    <property type="match status" value="1"/>
</dbReference>
<dbReference type="SUPFAM" id="SSF51735">
    <property type="entry name" value="NAD(P)-binding Rossmann-fold domains"/>
    <property type="match status" value="1"/>
</dbReference>
<reference evidence="3 4" key="1">
    <citation type="submission" date="2016-11" db="EMBL/GenBank/DDBJ databases">
        <authorList>
            <person name="Varghese N."/>
            <person name="Submissions S."/>
        </authorList>
    </citation>
    <scope>NUCLEOTIDE SEQUENCE [LARGE SCALE GENOMIC DNA]</scope>
    <source>
        <strain evidence="3 4">DSM 21988</strain>
    </source>
</reference>
<feature type="domain" description="XdhC- CoxI" evidence="1">
    <location>
        <begin position="11"/>
        <end position="69"/>
    </location>
</feature>
<dbReference type="RefSeq" id="WP_060604520.1">
    <property type="nucleotide sequence ID" value="NZ_FQZC01000002.1"/>
</dbReference>
<name>A0ABY1IG25_9HYPH</name>
<dbReference type="InterPro" id="IPR027051">
    <property type="entry name" value="XdhC_Rossmann_dom"/>
</dbReference>
<sequence>MKLSVALADRLAAGEPAVLVRILAAHGSTPREAGAAMMVTPDGARGTIGGGALEMEAIRQARSMIAAGTADGFMDVPLGPAIGQCCGGRVELSLKLLDAAVLDGVRRTEEAASGRAIPVLVFGAGHTGRAIALALQPLPFHVTVVDTRPQLLAELPSGIDSRAMPLPEQAVAAAPAQAAFLVVTHDHALDFHIATAALARADAAYVGMIGSATKRARFHRHLAEAGLEGQAARLHLPIGGNRVRDKRPEVIAAMVAAELLVHFMGTDVENPMHRLCTCP</sequence>
<dbReference type="InterPro" id="IPR003777">
    <property type="entry name" value="XdhC_CoxI"/>
</dbReference>
<dbReference type="Proteomes" id="UP000184290">
    <property type="component" value="Unassembled WGS sequence"/>
</dbReference>
<accession>A0ABY1IG25</accession>
<dbReference type="EMBL" id="FQZC01000002">
    <property type="protein sequence ID" value="SHJ12405.1"/>
    <property type="molecule type" value="Genomic_DNA"/>
</dbReference>
<dbReference type="InterPro" id="IPR052698">
    <property type="entry name" value="MoCofactor_Util/Proc"/>
</dbReference>
<dbReference type="PANTHER" id="PTHR30388:SF6">
    <property type="entry name" value="XANTHINE DEHYDROGENASE SUBUNIT A-RELATED"/>
    <property type="match status" value="1"/>
</dbReference>
<dbReference type="Gene3D" id="3.40.50.720">
    <property type="entry name" value="NAD(P)-binding Rossmann-like Domain"/>
    <property type="match status" value="1"/>
</dbReference>
<protein>
    <submittedName>
        <fullName evidence="3">Molybdenum cofactor sulfurylase</fullName>
    </submittedName>
</protein>
<feature type="domain" description="XdhC Rossmann" evidence="2">
    <location>
        <begin position="119"/>
        <end position="259"/>
    </location>
</feature>
<evidence type="ECO:0000313" key="4">
    <source>
        <dbReference type="Proteomes" id="UP000184290"/>
    </source>
</evidence>
<dbReference type="InterPro" id="IPR014308">
    <property type="entry name" value="Xanthine_DH_XdhC"/>
</dbReference>
<dbReference type="PANTHER" id="PTHR30388">
    <property type="entry name" value="ALDEHYDE OXIDOREDUCTASE MOLYBDENUM COFACTOR ASSEMBLY PROTEIN"/>
    <property type="match status" value="1"/>
</dbReference>
<evidence type="ECO:0000313" key="3">
    <source>
        <dbReference type="EMBL" id="SHJ12405.1"/>
    </source>
</evidence>
<dbReference type="Pfam" id="PF13478">
    <property type="entry name" value="XdhC_C"/>
    <property type="match status" value="1"/>
</dbReference>
<dbReference type="InterPro" id="IPR036291">
    <property type="entry name" value="NAD(P)-bd_dom_sf"/>
</dbReference>
<proteinExistence type="predicted"/>
<keyword evidence="4" id="KW-1185">Reference proteome</keyword>
<evidence type="ECO:0000259" key="2">
    <source>
        <dbReference type="Pfam" id="PF13478"/>
    </source>
</evidence>